<protein>
    <submittedName>
        <fullName evidence="6">Uncharacterized protein</fullName>
    </submittedName>
</protein>
<dbReference type="InterPro" id="IPR014748">
    <property type="entry name" value="Enoyl-CoA_hydra_C"/>
</dbReference>
<reference evidence="6" key="1">
    <citation type="submission" date="2021-01" db="EMBL/GenBank/DDBJ databases">
        <authorList>
            <person name="Corre E."/>
            <person name="Pelletier E."/>
            <person name="Niang G."/>
            <person name="Scheremetjew M."/>
            <person name="Finn R."/>
            <person name="Kale V."/>
            <person name="Holt S."/>
            <person name="Cochrane G."/>
            <person name="Meng A."/>
            <person name="Brown T."/>
            <person name="Cohen L."/>
        </authorList>
    </citation>
    <scope>NUCLEOTIDE SEQUENCE</scope>
    <source>
        <strain evidence="6">B650</strain>
    </source>
</reference>
<evidence type="ECO:0000313" key="6">
    <source>
        <dbReference type="EMBL" id="CAD9589002.1"/>
    </source>
</evidence>
<dbReference type="FunFam" id="1.10.12.10:FF:000004">
    <property type="entry name" value="Delta3,5-delta2,4-dienoyl-CoA isomerase"/>
    <property type="match status" value="1"/>
</dbReference>
<dbReference type="CDD" id="cd06558">
    <property type="entry name" value="crotonase-like"/>
    <property type="match status" value="1"/>
</dbReference>
<dbReference type="InterPro" id="IPR029045">
    <property type="entry name" value="ClpP/crotonase-like_dom_sf"/>
</dbReference>
<evidence type="ECO:0000256" key="2">
    <source>
        <dbReference type="ARBA" id="ARBA00005254"/>
    </source>
</evidence>
<accession>A0A7S2PCG3</accession>
<sequence length="301" mass="32306">MSNTAKIGSSRYQYLTLQPSPSNPNIAIITLSRPRKRNAINAQMWREIGSVFRNLDVSLYRVVLLRGAGANFSSGIDLSDPKFSVVTMGAIDGDEENDSIKETPDFARRVLSSKQMILDMQSAFTAIELCPIPVIAAIHGPCIGGGIDLVCATDVRLCSHDAIFSVREVKLGLAADVGTLQRLPKVVGHSSRVRELCLTGEDFDAMEAHRIGFVSRVLSNERTLMEDALRVCDVIASNSPVAVVGTKSALIYARDHSVAEGLEQIASHNAAALATDDIVASFVASKGGKGEFAPLLPLSRL</sequence>
<dbReference type="PANTHER" id="PTHR43149">
    <property type="entry name" value="ENOYL-COA HYDRATASE"/>
    <property type="match status" value="1"/>
</dbReference>
<evidence type="ECO:0000256" key="5">
    <source>
        <dbReference type="ARBA" id="ARBA00023235"/>
    </source>
</evidence>
<name>A0A7S2PCG3_9STRA</name>
<evidence type="ECO:0000256" key="3">
    <source>
        <dbReference type="ARBA" id="ARBA00022832"/>
    </source>
</evidence>
<dbReference type="EMBL" id="HBGY01020219">
    <property type="protein sequence ID" value="CAD9589002.1"/>
    <property type="molecule type" value="Transcribed_RNA"/>
</dbReference>
<evidence type="ECO:0000256" key="4">
    <source>
        <dbReference type="ARBA" id="ARBA00023098"/>
    </source>
</evidence>
<dbReference type="Pfam" id="PF00378">
    <property type="entry name" value="ECH_1"/>
    <property type="match status" value="2"/>
</dbReference>
<dbReference type="GO" id="GO:0006635">
    <property type="term" value="P:fatty acid beta-oxidation"/>
    <property type="evidence" value="ECO:0007669"/>
    <property type="project" value="UniProtKB-UniPathway"/>
</dbReference>
<dbReference type="InterPro" id="IPR045002">
    <property type="entry name" value="Ech1-like"/>
</dbReference>
<organism evidence="6">
    <name type="scientific">Leptocylindrus danicus</name>
    <dbReference type="NCBI Taxonomy" id="163516"/>
    <lineage>
        <taxon>Eukaryota</taxon>
        <taxon>Sar</taxon>
        <taxon>Stramenopiles</taxon>
        <taxon>Ochrophyta</taxon>
        <taxon>Bacillariophyta</taxon>
        <taxon>Coscinodiscophyceae</taxon>
        <taxon>Chaetocerotophycidae</taxon>
        <taxon>Leptocylindrales</taxon>
        <taxon>Leptocylindraceae</taxon>
        <taxon>Leptocylindrus</taxon>
    </lineage>
</organism>
<evidence type="ECO:0000256" key="1">
    <source>
        <dbReference type="ARBA" id="ARBA00005005"/>
    </source>
</evidence>
<dbReference type="InterPro" id="IPR001753">
    <property type="entry name" value="Enoyl-CoA_hydra/iso"/>
</dbReference>
<keyword evidence="5" id="KW-0413">Isomerase</keyword>
<dbReference type="SUPFAM" id="SSF52096">
    <property type="entry name" value="ClpP/crotonase"/>
    <property type="match status" value="1"/>
</dbReference>
<keyword evidence="3" id="KW-0276">Fatty acid metabolism</keyword>
<dbReference type="PANTHER" id="PTHR43149:SF1">
    <property type="entry name" value="DELTA(3,5)-DELTA(2,4)-DIENOYL-COA ISOMERASE, MITOCHONDRIAL"/>
    <property type="match status" value="1"/>
</dbReference>
<dbReference type="Gene3D" id="1.10.12.10">
    <property type="entry name" value="Lyase 2-enoyl-coa Hydratase, Chain A, domain 2"/>
    <property type="match status" value="1"/>
</dbReference>
<dbReference type="UniPathway" id="UPA00659"/>
<proteinExistence type="inferred from homology"/>
<keyword evidence="4" id="KW-0443">Lipid metabolism</keyword>
<dbReference type="AlphaFoldDB" id="A0A7S2PCG3"/>
<dbReference type="GO" id="GO:0051750">
    <property type="term" value="F:delta(3,5)-delta(2,4)-dienoyl-CoA isomerase activity"/>
    <property type="evidence" value="ECO:0007669"/>
    <property type="project" value="TreeGrafter"/>
</dbReference>
<dbReference type="Gene3D" id="3.90.226.10">
    <property type="entry name" value="2-enoyl-CoA Hydratase, Chain A, domain 1"/>
    <property type="match status" value="1"/>
</dbReference>
<comment type="pathway">
    <text evidence="1">Lipid metabolism; fatty acid beta-oxidation.</text>
</comment>
<gene>
    <name evidence="6" type="ORF">LDAN0321_LOCUS12751</name>
</gene>
<comment type="similarity">
    <text evidence="2">Belongs to the enoyl-CoA hydratase/isomerase family.</text>
</comment>